<dbReference type="CDD" id="cd16444">
    <property type="entry name" value="LipB"/>
    <property type="match status" value="1"/>
</dbReference>
<proteinExistence type="inferred from homology"/>
<keyword evidence="5" id="KW-0963">Cytoplasm</keyword>
<dbReference type="Pfam" id="PF21948">
    <property type="entry name" value="LplA-B_cat"/>
    <property type="match status" value="1"/>
</dbReference>
<sequence>MTTCPGEPGPAMQVRLFPGLQDYATVQAAMQAFTSARMSDSSDEIWVLQHAPVYTLGLNGKAEHILNPGGIPVCNSDRGGQVTYHGPGQWVFYLLLDLRRRQIGVRELVDRMEQAVIDLLAASGVAAGRHEGAPGVYVQGAKLASLGLRIRRGCSYHGLALNTAMDLSPFAGINPCGYQNLPVTQLADLLPDLDPQEIPARFLAQLGAGLPGIPLGQALTDPAGFFGAKS</sequence>
<keyword evidence="3 5" id="KW-0012">Acyltransferase</keyword>
<name>A0ABU9D7C5_9PROT</name>
<dbReference type="InterPro" id="IPR020605">
    <property type="entry name" value="Octanoyltransferase_CS"/>
</dbReference>
<dbReference type="InterPro" id="IPR045864">
    <property type="entry name" value="aa-tRNA-synth_II/BPL/LPL"/>
</dbReference>
<dbReference type="RefSeq" id="WP_341370498.1">
    <property type="nucleotide sequence ID" value="NZ_JBBPCO010000005.1"/>
</dbReference>
<feature type="binding site" evidence="5">
    <location>
        <begin position="158"/>
        <end position="160"/>
    </location>
    <ligand>
        <name>substrate</name>
    </ligand>
</feature>
<evidence type="ECO:0000256" key="3">
    <source>
        <dbReference type="ARBA" id="ARBA00023315"/>
    </source>
</evidence>
<dbReference type="EMBL" id="JBBPCO010000005">
    <property type="protein sequence ID" value="MEK8089440.1"/>
    <property type="molecule type" value="Genomic_DNA"/>
</dbReference>
<dbReference type="PANTHER" id="PTHR10993">
    <property type="entry name" value="OCTANOYLTRANSFERASE"/>
    <property type="match status" value="1"/>
</dbReference>
<comment type="pathway">
    <text evidence="1 5">Protein modification; protein lipoylation via endogenous pathway; protein N(6)-(lipoyl)lysine from octanoyl-[acyl-carrier-protein]: step 1/2.</text>
</comment>
<dbReference type="InterPro" id="IPR000544">
    <property type="entry name" value="Octanoyltransferase"/>
</dbReference>
<feature type="domain" description="BPL/LPL catalytic" evidence="6">
    <location>
        <begin position="39"/>
        <end position="214"/>
    </location>
</feature>
<dbReference type="GO" id="GO:0033819">
    <property type="term" value="F:lipoyl(octanoyl) transferase activity"/>
    <property type="evidence" value="ECO:0007669"/>
    <property type="project" value="UniProtKB-EC"/>
</dbReference>
<dbReference type="Proteomes" id="UP001446205">
    <property type="component" value="Unassembled WGS sequence"/>
</dbReference>
<feature type="binding site" evidence="5">
    <location>
        <begin position="145"/>
        <end position="147"/>
    </location>
    <ligand>
        <name>substrate</name>
    </ligand>
</feature>
<feature type="site" description="Lowers pKa of active site Cys" evidence="5">
    <location>
        <position position="142"/>
    </location>
</feature>
<dbReference type="PROSITE" id="PS51733">
    <property type="entry name" value="BPL_LPL_CATALYTIC"/>
    <property type="match status" value="1"/>
</dbReference>
<comment type="similarity">
    <text evidence="5">Belongs to the LipB family.</text>
</comment>
<dbReference type="EC" id="2.3.1.181" evidence="5"/>
<dbReference type="HAMAP" id="MF_00013">
    <property type="entry name" value="LipB"/>
    <property type="match status" value="1"/>
</dbReference>
<evidence type="ECO:0000256" key="2">
    <source>
        <dbReference type="ARBA" id="ARBA00022679"/>
    </source>
</evidence>
<comment type="subcellular location">
    <subcellularLocation>
        <location evidence="5">Cytoplasm</location>
    </subcellularLocation>
</comment>
<dbReference type="PROSITE" id="PS01313">
    <property type="entry name" value="LIPB"/>
    <property type="match status" value="1"/>
</dbReference>
<dbReference type="SUPFAM" id="SSF55681">
    <property type="entry name" value="Class II aaRS and biotin synthetases"/>
    <property type="match status" value="1"/>
</dbReference>
<comment type="miscellaneous">
    <text evidence="5">In the reaction, the free carboxyl group of octanoic acid is attached via an amide linkage to the epsilon-amino group of a specific lysine residue of lipoyl domains of lipoate-dependent enzymes.</text>
</comment>
<reference evidence="7 8" key="1">
    <citation type="submission" date="2024-04" db="EMBL/GenBank/DDBJ databases">
        <authorList>
            <person name="Abashina T."/>
            <person name="Shaikin A."/>
        </authorList>
    </citation>
    <scope>NUCLEOTIDE SEQUENCE [LARGE SCALE GENOMIC DNA]</scope>
    <source>
        <strain evidence="7 8">AAFK</strain>
    </source>
</reference>
<dbReference type="Gene3D" id="3.30.930.10">
    <property type="entry name" value="Bira Bifunctional Protein, Domain 2"/>
    <property type="match status" value="1"/>
</dbReference>
<organism evidence="7 8">
    <name type="scientific">Thermithiobacillus plumbiphilus</name>
    <dbReference type="NCBI Taxonomy" id="1729899"/>
    <lineage>
        <taxon>Bacteria</taxon>
        <taxon>Pseudomonadati</taxon>
        <taxon>Pseudomonadota</taxon>
        <taxon>Acidithiobacillia</taxon>
        <taxon>Acidithiobacillales</taxon>
        <taxon>Thermithiobacillaceae</taxon>
        <taxon>Thermithiobacillus</taxon>
    </lineage>
</organism>
<evidence type="ECO:0000259" key="6">
    <source>
        <dbReference type="PROSITE" id="PS51733"/>
    </source>
</evidence>
<comment type="caution">
    <text evidence="7">The sequence shown here is derived from an EMBL/GenBank/DDBJ whole genome shotgun (WGS) entry which is preliminary data.</text>
</comment>
<keyword evidence="2 5" id="KW-0808">Transferase</keyword>
<protein>
    <recommendedName>
        <fullName evidence="5">Octanoyltransferase</fullName>
        <ecNumber evidence="5">2.3.1.181</ecNumber>
    </recommendedName>
    <alternativeName>
        <fullName evidence="5">Lipoate-protein ligase B</fullName>
    </alternativeName>
    <alternativeName>
        <fullName evidence="5">Lipoyl/octanoyl transferase</fullName>
    </alternativeName>
    <alternativeName>
        <fullName evidence="5">Octanoyl-[acyl-carrier-protein]-protein N-octanoyltransferase</fullName>
    </alternativeName>
</protein>
<feature type="active site" description="Acyl-thioester intermediate" evidence="5">
    <location>
        <position position="176"/>
    </location>
</feature>
<accession>A0ABU9D7C5</accession>
<evidence type="ECO:0000313" key="8">
    <source>
        <dbReference type="Proteomes" id="UP001446205"/>
    </source>
</evidence>
<evidence type="ECO:0000313" key="7">
    <source>
        <dbReference type="EMBL" id="MEK8089440.1"/>
    </source>
</evidence>
<evidence type="ECO:0000256" key="1">
    <source>
        <dbReference type="ARBA" id="ARBA00004821"/>
    </source>
</evidence>
<evidence type="ECO:0000256" key="4">
    <source>
        <dbReference type="ARBA" id="ARBA00024732"/>
    </source>
</evidence>
<evidence type="ECO:0000256" key="5">
    <source>
        <dbReference type="HAMAP-Rule" id="MF_00013"/>
    </source>
</evidence>
<gene>
    <name evidence="5 7" type="primary">lipB</name>
    <name evidence="7" type="ORF">WOB96_06630</name>
</gene>
<feature type="binding site" evidence="5">
    <location>
        <begin position="78"/>
        <end position="85"/>
    </location>
    <ligand>
        <name>substrate</name>
    </ligand>
</feature>
<keyword evidence="8" id="KW-1185">Reference proteome</keyword>
<comment type="function">
    <text evidence="4 5">Catalyzes the transfer of endogenously produced octanoic acid from octanoyl-acyl-carrier-protein onto the lipoyl domains of lipoate-dependent enzymes. Lipoyl-ACP can also act as a substrate although octanoyl-ACP is likely to be the physiological substrate.</text>
</comment>
<comment type="catalytic activity">
    <reaction evidence="5">
        <text>octanoyl-[ACP] + L-lysyl-[protein] = N(6)-octanoyl-L-lysyl-[protein] + holo-[ACP] + H(+)</text>
        <dbReference type="Rhea" id="RHEA:17665"/>
        <dbReference type="Rhea" id="RHEA-COMP:9636"/>
        <dbReference type="Rhea" id="RHEA-COMP:9685"/>
        <dbReference type="Rhea" id="RHEA-COMP:9752"/>
        <dbReference type="Rhea" id="RHEA-COMP:9928"/>
        <dbReference type="ChEBI" id="CHEBI:15378"/>
        <dbReference type="ChEBI" id="CHEBI:29969"/>
        <dbReference type="ChEBI" id="CHEBI:64479"/>
        <dbReference type="ChEBI" id="CHEBI:78463"/>
        <dbReference type="ChEBI" id="CHEBI:78809"/>
        <dbReference type="EC" id="2.3.1.181"/>
    </reaction>
</comment>
<dbReference type="InterPro" id="IPR004143">
    <property type="entry name" value="BPL_LPL_catalytic"/>
</dbReference>
<dbReference type="PANTHER" id="PTHR10993:SF7">
    <property type="entry name" value="LIPOYLTRANSFERASE 2, MITOCHONDRIAL-RELATED"/>
    <property type="match status" value="1"/>
</dbReference>